<dbReference type="RefSeq" id="WP_007309015.1">
    <property type="nucleotide sequence ID" value="NZ_AESD01000064.1"/>
</dbReference>
<proteinExistence type="predicted"/>
<dbReference type="Proteomes" id="UP000003477">
    <property type="component" value="Unassembled WGS sequence"/>
</dbReference>
<accession>G5IYL6</accession>
<keyword evidence="2" id="KW-0547">Nucleotide-binding</keyword>
<dbReference type="GO" id="GO:0006281">
    <property type="term" value="P:DNA repair"/>
    <property type="evidence" value="ECO:0007669"/>
    <property type="project" value="UniProtKB-KW"/>
</dbReference>
<organism evidence="5 6">
    <name type="scientific">Crocosphaera watsonii WH 0003</name>
    <dbReference type="NCBI Taxonomy" id="423471"/>
    <lineage>
        <taxon>Bacteria</taxon>
        <taxon>Bacillati</taxon>
        <taxon>Cyanobacteriota</taxon>
        <taxon>Cyanophyceae</taxon>
        <taxon>Oscillatoriophycideae</taxon>
        <taxon>Chroococcales</taxon>
        <taxon>Aphanothecaceae</taxon>
        <taxon>Crocosphaera</taxon>
    </lineage>
</organism>
<dbReference type="InterPro" id="IPR011604">
    <property type="entry name" value="PDDEXK-like_dom_sf"/>
</dbReference>
<dbReference type="GO" id="GO:0004386">
    <property type="term" value="F:helicase activity"/>
    <property type="evidence" value="ECO:0007669"/>
    <property type="project" value="UniProtKB-KW"/>
</dbReference>
<dbReference type="PATRIC" id="fig|423471.3.peg.335"/>
<feature type="domain" description="PD-(D/E)XK endonuclease-like" evidence="4">
    <location>
        <begin position="14"/>
        <end position="239"/>
    </location>
</feature>
<dbReference type="Gene3D" id="3.90.320.10">
    <property type="match status" value="1"/>
</dbReference>
<evidence type="ECO:0000313" key="5">
    <source>
        <dbReference type="EMBL" id="EHJ14968.1"/>
    </source>
</evidence>
<dbReference type="Pfam" id="PF12705">
    <property type="entry name" value="PDDEXK_1"/>
    <property type="match status" value="1"/>
</dbReference>
<dbReference type="AlphaFoldDB" id="G5IYL6"/>
<reference evidence="5 6" key="1">
    <citation type="journal article" date="2011" name="Front. Microbiol.">
        <title>Two Strains of Crocosphaera watsonii with Highly Conserved Genomes are Distinguished by Strain-Specific Features.</title>
        <authorList>
            <person name="Bench S.R."/>
            <person name="Ilikchyan I.N."/>
            <person name="Tripp H.J."/>
            <person name="Zehr J.P."/>
        </authorList>
    </citation>
    <scope>NUCLEOTIDE SEQUENCE [LARGE SCALE GENOMIC DNA]</scope>
    <source>
        <strain evidence="5 6">WH 0003</strain>
    </source>
</reference>
<keyword evidence="2" id="KW-0378">Hydrolase</keyword>
<dbReference type="EMBL" id="AESD01000064">
    <property type="protein sequence ID" value="EHJ14968.1"/>
    <property type="molecule type" value="Genomic_DNA"/>
</dbReference>
<dbReference type="InterPro" id="IPR038726">
    <property type="entry name" value="PDDEXK_AddAB-type"/>
</dbReference>
<gene>
    <name evidence="5" type="ORF">CWATWH0003_0365</name>
</gene>
<protein>
    <recommendedName>
        <fullName evidence="4">PD-(D/E)XK endonuclease-like domain-containing protein</fullName>
    </recommendedName>
</protein>
<evidence type="ECO:0000256" key="2">
    <source>
        <dbReference type="ARBA" id="ARBA00022806"/>
    </source>
</evidence>
<name>G5IYL6_CROWT</name>
<evidence type="ECO:0000256" key="3">
    <source>
        <dbReference type="ARBA" id="ARBA00023204"/>
    </source>
</evidence>
<sequence length="270" mass="32009">MNNINDSENQSLIRLSQGQLNLLEMCPPQFQRIYLEQLSLPISPDVQENLLWGNQFHQLMQQHFLDLPLDSILNMDQELKKIVQSLLNSVNEQHDLSSHSWREAEHSRSLEKGNYLLTAIYDLLIIHENKAQILDWKTYLKPQDKQKIANNWQTKLYLYLLAETSNYLPEQISMTYWFVKIPHEPECLTFQYNQQLHQKTTLQLENLLTNIDNYLLDVNQNNIDLPHHKTCESNCPYHQSFFSDDSYFNDLEEDNNDLLLMIDEIEEISI</sequence>
<keyword evidence="3" id="KW-0234">DNA repair</keyword>
<evidence type="ECO:0000259" key="4">
    <source>
        <dbReference type="Pfam" id="PF12705"/>
    </source>
</evidence>
<keyword evidence="1" id="KW-0227">DNA damage</keyword>
<evidence type="ECO:0000313" key="6">
    <source>
        <dbReference type="Proteomes" id="UP000003477"/>
    </source>
</evidence>
<evidence type="ECO:0000256" key="1">
    <source>
        <dbReference type="ARBA" id="ARBA00022763"/>
    </source>
</evidence>
<keyword evidence="2" id="KW-0347">Helicase</keyword>
<comment type="caution">
    <text evidence="5">The sequence shown here is derived from an EMBL/GenBank/DDBJ whole genome shotgun (WGS) entry which is preliminary data.</text>
</comment>
<keyword evidence="2" id="KW-0067">ATP-binding</keyword>
<dbReference type="GeneID" id="88764300"/>